<dbReference type="GO" id="GO:0050518">
    <property type="term" value="F:2-C-methyl-D-erythritol 4-phosphate cytidylyltransferase activity"/>
    <property type="evidence" value="ECO:0007669"/>
    <property type="project" value="UniProtKB-UniRule"/>
</dbReference>
<dbReference type="GO" id="GO:0016114">
    <property type="term" value="P:terpenoid biosynthetic process"/>
    <property type="evidence" value="ECO:0007669"/>
    <property type="project" value="InterPro"/>
</dbReference>
<evidence type="ECO:0000259" key="12">
    <source>
        <dbReference type="Pfam" id="PF02542"/>
    </source>
</evidence>
<comment type="cofactor">
    <cofactor evidence="2 11">
        <name>a divalent metal cation</name>
        <dbReference type="ChEBI" id="CHEBI:60240"/>
    </cofactor>
</comment>
<keyword evidence="8 11" id="KW-0414">Isoprene biosynthesis</keyword>
<evidence type="ECO:0000256" key="3">
    <source>
        <dbReference type="ARBA" id="ARBA00004709"/>
    </source>
</evidence>
<protein>
    <recommendedName>
        <fullName evidence="11">Bifunctional enzyme IspD/IspF</fullName>
    </recommendedName>
    <domain>
        <recommendedName>
            <fullName evidence="11">2-C-methyl-D-erythritol 4-phosphate cytidylyltransferase</fullName>
            <ecNumber evidence="11">2.7.7.60</ecNumber>
        </recommendedName>
        <alternativeName>
            <fullName evidence="11">4-diphosphocytidyl-2C-methyl-D-erythritol synthase</fullName>
        </alternativeName>
        <alternativeName>
            <fullName evidence="11">MEP cytidylyltransferase</fullName>
            <shortName evidence="11">MCT</shortName>
        </alternativeName>
    </domain>
    <domain>
        <recommendedName>
            <fullName evidence="11">2-C-methyl-D-erythritol 2,4-cyclodiphosphate synthase</fullName>
            <shortName evidence="11">MECDP-synthase</shortName>
            <shortName evidence="11">MECPP-synthase</shortName>
            <shortName evidence="11">MECPS</shortName>
            <ecNumber evidence="11">4.6.1.12</ecNumber>
        </recommendedName>
    </domain>
</protein>
<evidence type="ECO:0000256" key="8">
    <source>
        <dbReference type="ARBA" id="ARBA00023229"/>
    </source>
</evidence>
<feature type="binding site" evidence="11">
    <location>
        <begin position="284"/>
        <end position="288"/>
    </location>
    <ligand>
        <name>4-CDP-2-C-methyl-D-erythritol 2-phosphate</name>
        <dbReference type="ChEBI" id="CHEBI:57919"/>
    </ligand>
</feature>
<comment type="caution">
    <text evidence="13">The sequence shown here is derived from an EMBL/GenBank/DDBJ whole genome shotgun (WGS) entry which is preliminary data.</text>
</comment>
<dbReference type="GO" id="GO:0019288">
    <property type="term" value="P:isopentenyl diphosphate biosynthetic process, methylerythritol 4-phosphate pathway"/>
    <property type="evidence" value="ECO:0007669"/>
    <property type="project" value="UniProtKB-UniRule"/>
</dbReference>
<evidence type="ECO:0000256" key="2">
    <source>
        <dbReference type="ARBA" id="ARBA00001968"/>
    </source>
</evidence>
<comment type="pathway">
    <text evidence="11">Isoprenoid biosynthesis; isopentenyl diphosphate biosynthesis via DXP pathway; isopentenyl diphosphate from 1-deoxy-D-xylulose 5-phosphate: step 2/6.</text>
</comment>
<dbReference type="RefSeq" id="WP_186888379.1">
    <property type="nucleotide sequence ID" value="NZ_JACONZ010000004.1"/>
</dbReference>
<dbReference type="EC" id="2.7.7.60" evidence="11"/>
<comment type="similarity">
    <text evidence="11">In the N-terminal section; belongs to the IspD/TarI cytidylyltransferase family. IspD subfamily.</text>
</comment>
<keyword evidence="9 11" id="KW-0456">Lyase</keyword>
<evidence type="ECO:0000256" key="7">
    <source>
        <dbReference type="ARBA" id="ARBA00022723"/>
    </source>
</evidence>
<dbReference type="InterPro" id="IPR029044">
    <property type="entry name" value="Nucleotide-diphossugar_trans"/>
</dbReference>
<comment type="function">
    <text evidence="11">Bifunctional enzyme that catalyzes the formation of 4-diphosphocytidyl-2-C-methyl-D-erythritol from CTP and 2-C-methyl-D-erythritol 4-phosphate (MEP) (IspD), and catalyzes the conversion of 4-diphosphocytidyl-2-C-methyl-D-erythritol 2-phosphate (CDP-ME2P) to 2-C-methyl-D-erythritol 2,4-cyclodiphosphate (ME-CPP) with a corresponding release of cytidine 5-monophosphate (CMP) (IspF).</text>
</comment>
<dbReference type="SUPFAM" id="SSF69765">
    <property type="entry name" value="IpsF-like"/>
    <property type="match status" value="1"/>
</dbReference>
<dbReference type="FunFam" id="3.90.550.10:FF:000003">
    <property type="entry name" value="2-C-methyl-D-erythritol 4-phosphate cytidylyltransferase"/>
    <property type="match status" value="1"/>
</dbReference>
<evidence type="ECO:0000256" key="1">
    <source>
        <dbReference type="ARBA" id="ARBA00000200"/>
    </source>
</evidence>
<comment type="caution">
    <text evidence="11">Lacks conserved residue(s) required for the propagation of feature annotation.</text>
</comment>
<dbReference type="HAMAP" id="MF_00107">
    <property type="entry name" value="IspF"/>
    <property type="match status" value="1"/>
</dbReference>
<dbReference type="InterPro" id="IPR034683">
    <property type="entry name" value="IspD/TarI"/>
</dbReference>
<feature type="binding site" evidence="11">
    <location>
        <begin position="355"/>
        <end position="358"/>
    </location>
    <ligand>
        <name>4-CDP-2-C-methyl-D-erythritol 2-phosphate</name>
        <dbReference type="ChEBI" id="CHEBI:57919"/>
    </ligand>
</feature>
<reference evidence="13" key="1">
    <citation type="submission" date="2020-08" db="EMBL/GenBank/DDBJ databases">
        <title>Genome public.</title>
        <authorList>
            <person name="Liu C."/>
            <person name="Sun Q."/>
        </authorList>
    </citation>
    <scope>NUCLEOTIDE SEQUENCE</scope>
    <source>
        <strain evidence="13">BX8</strain>
    </source>
</reference>
<feature type="region of interest" description="2-C-methyl-D-erythritol 2,4-cyclodiphosphate synthase" evidence="11">
    <location>
        <begin position="225"/>
        <end position="381"/>
    </location>
</feature>
<keyword evidence="14" id="KW-1185">Reference proteome</keyword>
<dbReference type="FunFam" id="3.30.1330.50:FF:000001">
    <property type="entry name" value="2-C-methyl-D-erythritol 2,4-cyclodiphosphate synthase"/>
    <property type="match status" value="1"/>
</dbReference>
<keyword evidence="7 11" id="KW-0479">Metal-binding</keyword>
<feature type="binding site" evidence="11">
    <location>
        <position position="265"/>
    </location>
    <ligand>
        <name>a divalent metal cation</name>
        <dbReference type="ChEBI" id="CHEBI:60240"/>
    </ligand>
</feature>
<dbReference type="Pfam" id="PF01128">
    <property type="entry name" value="IspD"/>
    <property type="match status" value="1"/>
</dbReference>
<dbReference type="AlphaFoldDB" id="A0A923I832"/>
<dbReference type="InterPro" id="IPR001228">
    <property type="entry name" value="IspD"/>
</dbReference>
<dbReference type="InterPro" id="IPR036571">
    <property type="entry name" value="MECDP_synthase_sf"/>
</dbReference>
<keyword evidence="6 11" id="KW-0548">Nucleotidyltransferase</keyword>
<sequence>MLNGKKVTAVIVAAGASRRMGFDKLFYELQGKPVLAHTLDAFEGHPLVDAIVLVAGENEARVRALAQGRPKVEAVVRGGATRVASVRAGLAAAGRQGLVAIQDGARPFVSEALVTRALEAGARWGAAAPAVPVKDTIKVVDAEKFVRGTPRRDSLMAVQTPQVFDAFLYSEALAACADDTATDDCGVFEAFGGRVKLVEGDYANLKITTREDLAPYEGKERTAVRIGHGYDVHRLTDGRKLILGGVEISWEKGLLGHSDADVLVHAVMDALLGAAALGDIGRHFPDSDPAYAGADSLALLRRVAGLLREAGWEPENIDATVLCQAPRLAPHIPEMRRRISAAAGLPEAAVSIKATTEEGLGFTGAGEGVAAHAVCLLREAD</sequence>
<keyword evidence="10 11" id="KW-0511">Multifunctional enzyme</keyword>
<comment type="catalytic activity">
    <reaction evidence="1 11">
        <text>4-CDP-2-C-methyl-D-erythritol 2-phosphate = 2-C-methyl-D-erythritol 2,4-cyclic diphosphate + CMP</text>
        <dbReference type="Rhea" id="RHEA:23864"/>
        <dbReference type="ChEBI" id="CHEBI:57919"/>
        <dbReference type="ChEBI" id="CHEBI:58483"/>
        <dbReference type="ChEBI" id="CHEBI:60377"/>
        <dbReference type="EC" id="4.6.1.12"/>
    </reaction>
</comment>
<feature type="site" description="Transition state stabilizer" evidence="11">
    <location>
        <position position="356"/>
    </location>
</feature>
<feature type="region of interest" description="2-C-methyl-D-erythritol 4-phosphate cytidylyltransferase" evidence="11">
    <location>
        <begin position="1"/>
        <end position="224"/>
    </location>
</feature>
<feature type="site" description="Transition state stabilizer" evidence="11">
    <location>
        <position position="19"/>
    </location>
</feature>
<feature type="site" description="Transition state stabilizer" evidence="11">
    <location>
        <position position="24"/>
    </location>
</feature>
<dbReference type="CDD" id="cd00554">
    <property type="entry name" value="MECDP_synthase"/>
    <property type="match status" value="1"/>
</dbReference>
<feature type="binding site" evidence="11">
    <location>
        <begin position="279"/>
        <end position="281"/>
    </location>
    <ligand>
        <name>4-CDP-2-C-methyl-D-erythritol 2-phosphate</name>
        <dbReference type="ChEBI" id="CHEBI:57919"/>
    </ligand>
</feature>
<dbReference type="EC" id="4.6.1.12" evidence="11"/>
<keyword evidence="5 11" id="KW-0808">Transferase</keyword>
<gene>
    <name evidence="11" type="primary">ispDF</name>
    <name evidence="13" type="ORF">H8S23_10885</name>
</gene>
<evidence type="ECO:0000256" key="10">
    <source>
        <dbReference type="ARBA" id="ARBA00023268"/>
    </source>
</evidence>
<dbReference type="Pfam" id="PF02542">
    <property type="entry name" value="YgbB"/>
    <property type="match status" value="1"/>
</dbReference>
<dbReference type="HAMAP" id="MF_00108">
    <property type="entry name" value="IspD"/>
    <property type="match status" value="1"/>
</dbReference>
<feature type="site" description="Transition state stabilizer" evidence="11">
    <location>
        <position position="257"/>
    </location>
</feature>
<organism evidence="13 14">
    <name type="scientific">Anaerofilum hominis</name>
    <dbReference type="NCBI Taxonomy" id="2763016"/>
    <lineage>
        <taxon>Bacteria</taxon>
        <taxon>Bacillati</taxon>
        <taxon>Bacillota</taxon>
        <taxon>Clostridia</taxon>
        <taxon>Eubacteriales</taxon>
        <taxon>Oscillospiraceae</taxon>
        <taxon>Anaerofilum</taxon>
    </lineage>
</organism>
<evidence type="ECO:0000256" key="6">
    <source>
        <dbReference type="ARBA" id="ARBA00022695"/>
    </source>
</evidence>
<comment type="catalytic activity">
    <reaction evidence="11">
        <text>2-C-methyl-D-erythritol 4-phosphate + CTP + H(+) = 4-CDP-2-C-methyl-D-erythritol + diphosphate</text>
        <dbReference type="Rhea" id="RHEA:13429"/>
        <dbReference type="ChEBI" id="CHEBI:15378"/>
        <dbReference type="ChEBI" id="CHEBI:33019"/>
        <dbReference type="ChEBI" id="CHEBI:37563"/>
        <dbReference type="ChEBI" id="CHEBI:57823"/>
        <dbReference type="ChEBI" id="CHEBI:58262"/>
        <dbReference type="EC" id="2.7.7.60"/>
    </reaction>
</comment>
<evidence type="ECO:0000313" key="14">
    <source>
        <dbReference type="Proteomes" id="UP000659630"/>
    </source>
</evidence>
<dbReference type="InterPro" id="IPR020555">
    <property type="entry name" value="MECDP_synthase_CS"/>
</dbReference>
<dbReference type="InterPro" id="IPR003526">
    <property type="entry name" value="MECDP_synthase"/>
</dbReference>
<feature type="binding site" evidence="11">
    <location>
        <position position="231"/>
    </location>
    <ligand>
        <name>a divalent metal cation</name>
        <dbReference type="ChEBI" id="CHEBI:60240"/>
    </ligand>
</feature>
<dbReference type="CDD" id="cd02516">
    <property type="entry name" value="CDP-ME_synthetase"/>
    <property type="match status" value="1"/>
</dbReference>
<dbReference type="Gene3D" id="3.30.1330.50">
    <property type="entry name" value="2-C-methyl-D-erythritol 2,4-cyclodiphosphate synthase"/>
    <property type="match status" value="1"/>
</dbReference>
<dbReference type="NCBIfam" id="TIGR00453">
    <property type="entry name" value="ispD"/>
    <property type="match status" value="1"/>
</dbReference>
<evidence type="ECO:0000256" key="5">
    <source>
        <dbReference type="ARBA" id="ARBA00022679"/>
    </source>
</evidence>
<accession>A0A923I832</accession>
<evidence type="ECO:0000313" key="13">
    <source>
        <dbReference type="EMBL" id="MBC5582010.1"/>
    </source>
</evidence>
<feature type="binding site" evidence="11">
    <location>
        <position position="362"/>
    </location>
    <ligand>
        <name>4-CDP-2-C-methyl-D-erythritol 2-phosphate</name>
        <dbReference type="ChEBI" id="CHEBI:57919"/>
    </ligand>
</feature>
<dbReference type="PANTHER" id="PTHR43181">
    <property type="entry name" value="2-C-METHYL-D-ERYTHRITOL 2,4-CYCLODIPHOSPHATE SYNTHASE, CHLOROPLASTIC"/>
    <property type="match status" value="1"/>
</dbReference>
<comment type="similarity">
    <text evidence="4">Belongs to the IspF family.</text>
</comment>
<dbReference type="EMBL" id="JACONZ010000004">
    <property type="protein sequence ID" value="MBC5582010.1"/>
    <property type="molecule type" value="Genomic_DNA"/>
</dbReference>
<dbReference type="SUPFAM" id="SSF53448">
    <property type="entry name" value="Nucleotide-diphospho-sugar transferases"/>
    <property type="match status" value="1"/>
</dbReference>
<comment type="pathway">
    <text evidence="3 11">Isoprenoid biosynthesis; isopentenyl diphosphate biosynthesis via DXP pathway; isopentenyl diphosphate from 1-deoxy-D-xylulose 5-phosphate: step 4/6.</text>
</comment>
<feature type="domain" description="2-C-methyl-D-erythritol 2,4-cyclodiphosphate synthase" evidence="12">
    <location>
        <begin position="224"/>
        <end position="377"/>
    </location>
</feature>
<feature type="site" description="Positions MEP for the nucleophilic attack" evidence="11">
    <location>
        <position position="152"/>
    </location>
</feature>
<dbReference type="PANTHER" id="PTHR43181:SF1">
    <property type="entry name" value="2-C-METHYL-D-ERYTHRITOL 2,4-CYCLODIPHOSPHATE SYNTHASE, CHLOROPLASTIC"/>
    <property type="match status" value="1"/>
</dbReference>
<name>A0A923I832_9FIRM</name>
<dbReference type="GO" id="GO:0008685">
    <property type="term" value="F:2-C-methyl-D-erythritol 2,4-cyclodiphosphate synthase activity"/>
    <property type="evidence" value="ECO:0007669"/>
    <property type="project" value="UniProtKB-UniRule"/>
</dbReference>
<comment type="similarity">
    <text evidence="11">In the C-terminal section; belongs to the IspF family.</text>
</comment>
<evidence type="ECO:0000256" key="11">
    <source>
        <dbReference type="HAMAP-Rule" id="MF_01520"/>
    </source>
</evidence>
<dbReference type="PROSITE" id="PS01350">
    <property type="entry name" value="ISPF"/>
    <property type="match status" value="1"/>
</dbReference>
<dbReference type="NCBIfam" id="TIGR00151">
    <property type="entry name" value="ispF"/>
    <property type="match status" value="1"/>
</dbReference>
<feature type="binding site" evidence="11">
    <location>
        <begin position="231"/>
        <end position="233"/>
    </location>
    <ligand>
        <name>4-CDP-2-C-methyl-D-erythritol 2-phosphate</name>
        <dbReference type="ChEBI" id="CHEBI:57919"/>
    </ligand>
</feature>
<dbReference type="HAMAP" id="MF_01520">
    <property type="entry name" value="IspDF"/>
    <property type="match status" value="1"/>
</dbReference>
<dbReference type="InterPro" id="IPR026596">
    <property type="entry name" value="IspD/F"/>
</dbReference>
<feature type="binding site" evidence="11">
    <location>
        <position position="233"/>
    </location>
    <ligand>
        <name>a divalent metal cation</name>
        <dbReference type="ChEBI" id="CHEBI:60240"/>
    </ligand>
</feature>
<dbReference type="Gene3D" id="3.90.550.10">
    <property type="entry name" value="Spore Coat Polysaccharide Biosynthesis Protein SpsA, Chain A"/>
    <property type="match status" value="1"/>
</dbReference>
<proteinExistence type="inferred from homology"/>
<dbReference type="GO" id="GO:0046872">
    <property type="term" value="F:metal ion binding"/>
    <property type="evidence" value="ECO:0007669"/>
    <property type="project" value="UniProtKB-KW"/>
</dbReference>
<feature type="site" description="Positions MEP for the nucleophilic attack" evidence="11">
    <location>
        <position position="206"/>
    </location>
</feature>
<dbReference type="Proteomes" id="UP000659630">
    <property type="component" value="Unassembled WGS sequence"/>
</dbReference>
<feature type="binding site" evidence="11">
    <location>
        <begin position="257"/>
        <end position="258"/>
    </location>
    <ligand>
        <name>4-CDP-2-C-methyl-D-erythritol 2-phosphate</name>
        <dbReference type="ChEBI" id="CHEBI:57919"/>
    </ligand>
</feature>
<evidence type="ECO:0000256" key="4">
    <source>
        <dbReference type="ARBA" id="ARBA00008480"/>
    </source>
</evidence>
<evidence type="ECO:0000256" key="9">
    <source>
        <dbReference type="ARBA" id="ARBA00023239"/>
    </source>
</evidence>